<proteinExistence type="inferred from homology"/>
<dbReference type="InterPro" id="IPR016039">
    <property type="entry name" value="Thiolase-like"/>
</dbReference>
<evidence type="ECO:0000313" key="7">
    <source>
        <dbReference type="Proteomes" id="UP000251891"/>
    </source>
</evidence>
<dbReference type="SMART" id="SM00825">
    <property type="entry name" value="PKS_KS"/>
    <property type="match status" value="1"/>
</dbReference>
<accession>A0A365H1T5</accession>
<dbReference type="InterPro" id="IPR020841">
    <property type="entry name" value="PKS_Beta-ketoAc_synthase_dom"/>
</dbReference>
<dbReference type="SUPFAM" id="SSF53901">
    <property type="entry name" value="Thiolase-like"/>
    <property type="match status" value="2"/>
</dbReference>
<keyword evidence="3" id="KW-0012">Acyltransferase</keyword>
<evidence type="ECO:0000256" key="4">
    <source>
        <dbReference type="RuleBase" id="RU003694"/>
    </source>
</evidence>
<dbReference type="Proteomes" id="UP000251891">
    <property type="component" value="Unassembled WGS sequence"/>
</dbReference>
<dbReference type="Gene3D" id="3.40.47.10">
    <property type="match status" value="2"/>
</dbReference>
<sequence length="411" mass="42493">MTGRRPVVTGLGVVAPTGIGAAEHWAATLAGELRVRRIEAFDPGGYPTTLAGQLTGFRPEEHVDERLLVQTDRWTWTALAAARLALADAGYDPADQDPYATSVILGSGSGGNEFGQREIQALWTRGRRAVGAYQSIAWFYAASTGQISIRHGTKGPSGVLVSDAAGGLDSLGWACRVIRRGTPAVLAGGTEAPISPYALTCQITGRRLTAATDPRDGYKPFDRRASGHVPGEGGAVLLVEDAAAAARRGARGYGEIAGHAATHDAHGFEDPALDGRQYARAMERALAAAGAAPGEVDLVVADGAGSPDLDAAEARALRRVFGEYGVPVTAPQGLVGRLCAGGSALSAATALLAMRHGTLPPIGNLDDPDPAYRLDLVREPRPARVGTVLVCARGHGGFNSALVLRHAGDGP</sequence>
<dbReference type="PROSITE" id="PS52004">
    <property type="entry name" value="KS3_2"/>
    <property type="match status" value="1"/>
</dbReference>
<evidence type="ECO:0000256" key="3">
    <source>
        <dbReference type="ARBA" id="ARBA00023315"/>
    </source>
</evidence>
<protein>
    <submittedName>
        <fullName evidence="6">Ketosynthase chain-length factor</fullName>
    </submittedName>
</protein>
<evidence type="ECO:0000256" key="2">
    <source>
        <dbReference type="ARBA" id="ARBA00022679"/>
    </source>
</evidence>
<keyword evidence="2 4" id="KW-0808">Transferase</keyword>
<dbReference type="GO" id="GO:0004315">
    <property type="term" value="F:3-oxoacyl-[acyl-carrier-protein] synthase activity"/>
    <property type="evidence" value="ECO:0007669"/>
    <property type="project" value="TreeGrafter"/>
</dbReference>
<dbReference type="AlphaFoldDB" id="A0A365H1T5"/>
<evidence type="ECO:0000259" key="5">
    <source>
        <dbReference type="PROSITE" id="PS52004"/>
    </source>
</evidence>
<gene>
    <name evidence="6" type="ORF">DPM19_21390</name>
</gene>
<evidence type="ECO:0000256" key="1">
    <source>
        <dbReference type="ARBA" id="ARBA00008467"/>
    </source>
</evidence>
<organism evidence="6 7">
    <name type="scientific">Actinomadura craniellae</name>
    <dbReference type="NCBI Taxonomy" id="2231787"/>
    <lineage>
        <taxon>Bacteria</taxon>
        <taxon>Bacillati</taxon>
        <taxon>Actinomycetota</taxon>
        <taxon>Actinomycetes</taxon>
        <taxon>Streptosporangiales</taxon>
        <taxon>Thermomonosporaceae</taxon>
        <taxon>Actinomadura</taxon>
    </lineage>
</organism>
<dbReference type="Pfam" id="PF00109">
    <property type="entry name" value="ketoacyl-synt"/>
    <property type="match status" value="1"/>
</dbReference>
<feature type="domain" description="Ketosynthase family 3 (KS3)" evidence="5">
    <location>
        <begin position="3"/>
        <end position="406"/>
    </location>
</feature>
<dbReference type="Pfam" id="PF02801">
    <property type="entry name" value="Ketoacyl-synt_C"/>
    <property type="match status" value="1"/>
</dbReference>
<evidence type="ECO:0000313" key="6">
    <source>
        <dbReference type="EMBL" id="RAY13061.1"/>
    </source>
</evidence>
<dbReference type="InterPro" id="IPR014030">
    <property type="entry name" value="Ketoacyl_synth_N"/>
</dbReference>
<dbReference type="InterPro" id="IPR000794">
    <property type="entry name" value="Beta-ketoacyl_synthase"/>
</dbReference>
<name>A0A365H1T5_9ACTN</name>
<reference evidence="6 7" key="1">
    <citation type="submission" date="2018-06" db="EMBL/GenBank/DDBJ databases">
        <title>Actinomadura craniellae sp. nov. isolated from marine sponge Craniella sp.</title>
        <authorList>
            <person name="Li L."/>
            <person name="Xu Q.H."/>
            <person name="Lin H.W."/>
            <person name="Lu Y.H."/>
        </authorList>
    </citation>
    <scope>NUCLEOTIDE SEQUENCE [LARGE SCALE GENOMIC DNA]</scope>
    <source>
        <strain evidence="6 7">LHW63021</strain>
    </source>
</reference>
<dbReference type="OrthoDB" id="416758at2"/>
<comment type="similarity">
    <text evidence="1 4">Belongs to the thiolase-like superfamily. Beta-ketoacyl-ACP synthases family.</text>
</comment>
<keyword evidence="7" id="KW-1185">Reference proteome</keyword>
<dbReference type="GO" id="GO:0006633">
    <property type="term" value="P:fatty acid biosynthetic process"/>
    <property type="evidence" value="ECO:0007669"/>
    <property type="project" value="TreeGrafter"/>
</dbReference>
<dbReference type="InterPro" id="IPR014031">
    <property type="entry name" value="Ketoacyl_synth_C"/>
</dbReference>
<dbReference type="RefSeq" id="WP_111869756.1">
    <property type="nucleotide sequence ID" value="NZ_QLYX01000010.1"/>
</dbReference>
<dbReference type="PANTHER" id="PTHR11712:SF322">
    <property type="entry name" value="POLYKETIDE BETA-KETOACYL SYNTHASE 2-RELATED"/>
    <property type="match status" value="1"/>
</dbReference>
<comment type="caution">
    <text evidence="6">The sequence shown here is derived from an EMBL/GenBank/DDBJ whole genome shotgun (WGS) entry which is preliminary data.</text>
</comment>
<dbReference type="EMBL" id="QLYX01000010">
    <property type="protein sequence ID" value="RAY13061.1"/>
    <property type="molecule type" value="Genomic_DNA"/>
</dbReference>
<dbReference type="PANTHER" id="PTHR11712">
    <property type="entry name" value="POLYKETIDE SYNTHASE-RELATED"/>
    <property type="match status" value="1"/>
</dbReference>